<gene>
    <name evidence="6" type="ORF">ACJMK2_003945</name>
</gene>
<evidence type="ECO:0000256" key="2">
    <source>
        <dbReference type="ARBA" id="ARBA00022692"/>
    </source>
</evidence>
<accession>A0ABD3XZP6</accession>
<dbReference type="Pfam" id="PF00822">
    <property type="entry name" value="PMP22_Claudin"/>
    <property type="match status" value="1"/>
</dbReference>
<organism evidence="6 7">
    <name type="scientific">Sinanodonta woodiana</name>
    <name type="common">Chinese pond mussel</name>
    <name type="synonym">Anodonta woodiana</name>
    <dbReference type="NCBI Taxonomy" id="1069815"/>
    <lineage>
        <taxon>Eukaryota</taxon>
        <taxon>Metazoa</taxon>
        <taxon>Spiralia</taxon>
        <taxon>Lophotrochozoa</taxon>
        <taxon>Mollusca</taxon>
        <taxon>Bivalvia</taxon>
        <taxon>Autobranchia</taxon>
        <taxon>Heteroconchia</taxon>
        <taxon>Palaeoheterodonta</taxon>
        <taxon>Unionida</taxon>
        <taxon>Unionoidea</taxon>
        <taxon>Unionidae</taxon>
        <taxon>Unioninae</taxon>
        <taxon>Sinanodonta</taxon>
    </lineage>
</organism>
<reference evidence="6 7" key="1">
    <citation type="submission" date="2024-11" db="EMBL/GenBank/DDBJ databases">
        <title>Chromosome-level genome assembly of the freshwater bivalve Anodonta woodiana.</title>
        <authorList>
            <person name="Chen X."/>
        </authorList>
    </citation>
    <scope>NUCLEOTIDE SEQUENCE [LARGE SCALE GENOMIC DNA]</scope>
    <source>
        <strain evidence="6">MN2024</strain>
        <tissue evidence="6">Gills</tissue>
    </source>
</reference>
<comment type="subcellular location">
    <subcellularLocation>
        <location evidence="1">Membrane</location>
        <topology evidence="1">Multi-pass membrane protein</topology>
    </subcellularLocation>
</comment>
<evidence type="ECO:0000256" key="3">
    <source>
        <dbReference type="ARBA" id="ARBA00022989"/>
    </source>
</evidence>
<dbReference type="AlphaFoldDB" id="A0ABD3XZP6"/>
<evidence type="ECO:0000313" key="7">
    <source>
        <dbReference type="Proteomes" id="UP001634394"/>
    </source>
</evidence>
<protein>
    <recommendedName>
        <fullName evidence="8">Claudin</fullName>
    </recommendedName>
</protein>
<feature type="transmembrane region" description="Helical" evidence="5">
    <location>
        <begin position="141"/>
        <end position="165"/>
    </location>
</feature>
<feature type="transmembrane region" description="Helical" evidence="5">
    <location>
        <begin position="7"/>
        <end position="29"/>
    </location>
</feature>
<dbReference type="PANTHER" id="PTHR10671:SF108">
    <property type="entry name" value="CLAUDIN FAMILY PROTEIN-RELATED"/>
    <property type="match status" value="1"/>
</dbReference>
<comment type="caution">
    <text evidence="6">The sequence shown here is derived from an EMBL/GenBank/DDBJ whole genome shotgun (WGS) entry which is preliminary data.</text>
</comment>
<evidence type="ECO:0000256" key="4">
    <source>
        <dbReference type="ARBA" id="ARBA00023136"/>
    </source>
</evidence>
<evidence type="ECO:0008006" key="8">
    <source>
        <dbReference type="Google" id="ProtNLM"/>
    </source>
</evidence>
<evidence type="ECO:0000313" key="6">
    <source>
        <dbReference type="EMBL" id="KAL3891695.1"/>
    </source>
</evidence>
<feature type="transmembrane region" description="Helical" evidence="5">
    <location>
        <begin position="108"/>
        <end position="129"/>
    </location>
</feature>
<dbReference type="Proteomes" id="UP001634394">
    <property type="component" value="Unassembled WGS sequence"/>
</dbReference>
<dbReference type="InterPro" id="IPR004031">
    <property type="entry name" value="PMP22/EMP/MP20/Claudin"/>
</dbReference>
<dbReference type="InterPro" id="IPR050579">
    <property type="entry name" value="PMP-22/EMP/MP20-like"/>
</dbReference>
<keyword evidence="2 5" id="KW-0812">Transmembrane</keyword>
<evidence type="ECO:0000256" key="1">
    <source>
        <dbReference type="ARBA" id="ARBA00004141"/>
    </source>
</evidence>
<proteinExistence type="predicted"/>
<dbReference type="PANTHER" id="PTHR10671">
    <property type="entry name" value="EPITHELIAL MEMBRANE PROTEIN-RELATED"/>
    <property type="match status" value="1"/>
</dbReference>
<evidence type="ECO:0000256" key="5">
    <source>
        <dbReference type="SAM" id="Phobius"/>
    </source>
</evidence>
<feature type="transmembrane region" description="Helical" evidence="5">
    <location>
        <begin position="70"/>
        <end position="96"/>
    </location>
</feature>
<sequence>MNLSKPPMTIAGAVCGAVSVVLGVVAIALPKWVVLDVGLAEVGFGLWRACASVSSEGGVICKSYDQTPGWLIATSAIEVAAICEIGLAASLAFLHIFIAKNNKVTGKVAGPSAVFGGLLMIVGAIVWAVKYKDEPEIAICSLSVGFILAIVSAILSLIAGILLFLGWRSESREQPHVMF</sequence>
<dbReference type="Gene3D" id="1.20.140.150">
    <property type="match status" value="1"/>
</dbReference>
<keyword evidence="7" id="KW-1185">Reference proteome</keyword>
<keyword evidence="4 5" id="KW-0472">Membrane</keyword>
<dbReference type="GO" id="GO:0016020">
    <property type="term" value="C:membrane"/>
    <property type="evidence" value="ECO:0007669"/>
    <property type="project" value="UniProtKB-SubCell"/>
</dbReference>
<name>A0ABD3XZP6_SINWO</name>
<dbReference type="EMBL" id="JBJQND010000001">
    <property type="protein sequence ID" value="KAL3891695.1"/>
    <property type="molecule type" value="Genomic_DNA"/>
</dbReference>
<keyword evidence="3 5" id="KW-1133">Transmembrane helix</keyword>